<evidence type="ECO:0000256" key="1">
    <source>
        <dbReference type="SAM" id="SignalP"/>
    </source>
</evidence>
<proteinExistence type="predicted"/>
<evidence type="ECO:0000313" key="3">
    <source>
        <dbReference type="Proteomes" id="UP001250932"/>
    </source>
</evidence>
<feature type="signal peptide" evidence="1">
    <location>
        <begin position="1"/>
        <end position="22"/>
    </location>
</feature>
<protein>
    <submittedName>
        <fullName evidence="2">DUF5666 domain-containing protein</fullName>
    </submittedName>
</protein>
<reference evidence="2 3" key="1">
    <citation type="journal article" date="2023" name="ISME J.">
        <title>Cultivation and genomic characterization of novel and ubiquitous marine nitrite-oxidizing bacteria from the Nitrospirales.</title>
        <authorList>
            <person name="Mueller A.J."/>
            <person name="Daebeler A."/>
            <person name="Herbold C.W."/>
            <person name="Kirkegaard R.H."/>
            <person name="Daims H."/>
        </authorList>
    </citation>
    <scope>NUCLEOTIDE SEQUENCE [LARGE SCALE GENOMIC DNA]</scope>
    <source>
        <strain evidence="2 3">EB</strain>
    </source>
</reference>
<keyword evidence="1" id="KW-0732">Signal</keyword>
<name>A0ABU3KC07_9BACT</name>
<evidence type="ECO:0000313" key="2">
    <source>
        <dbReference type="EMBL" id="MDT7043923.1"/>
    </source>
</evidence>
<sequence>MKRLLALTILLLLLSAPLFVGAHGNASHVLGTVTETTQDQITVKTPKGKVVTIHISPDTIFQHNGITTNDARPQVGNRLIAEAAKIDDKLVAIEIKFSSPKSK</sequence>
<dbReference type="EMBL" id="JAQOUE010000002">
    <property type="protein sequence ID" value="MDT7043923.1"/>
    <property type="molecule type" value="Genomic_DNA"/>
</dbReference>
<organism evidence="2 3">
    <name type="scientific">Candidatus Nitronereus thalassa</name>
    <dbReference type="NCBI Taxonomy" id="3020898"/>
    <lineage>
        <taxon>Bacteria</taxon>
        <taxon>Pseudomonadati</taxon>
        <taxon>Nitrospirota</taxon>
        <taxon>Nitrospiria</taxon>
        <taxon>Nitrospirales</taxon>
        <taxon>Nitrospiraceae</taxon>
        <taxon>Candidatus Nitronereus</taxon>
    </lineage>
</organism>
<dbReference type="RefSeq" id="WP_313834509.1">
    <property type="nucleotide sequence ID" value="NZ_JAQOUE010000002.1"/>
</dbReference>
<gene>
    <name evidence="2" type="ORF">PPG34_16345</name>
</gene>
<dbReference type="Proteomes" id="UP001250932">
    <property type="component" value="Unassembled WGS sequence"/>
</dbReference>
<accession>A0ABU3KC07</accession>
<comment type="caution">
    <text evidence="2">The sequence shown here is derived from an EMBL/GenBank/DDBJ whole genome shotgun (WGS) entry which is preliminary data.</text>
</comment>
<feature type="chain" id="PRO_5046198251" evidence="1">
    <location>
        <begin position="23"/>
        <end position="103"/>
    </location>
</feature>
<keyword evidence="3" id="KW-1185">Reference proteome</keyword>